<dbReference type="GeneID" id="40088562"/>
<dbReference type="Proteomes" id="UP000223025">
    <property type="component" value="Segment"/>
</dbReference>
<protein>
    <submittedName>
        <fullName evidence="1">Uncharacterized protein</fullName>
    </submittedName>
</protein>
<dbReference type="EMBL" id="MF403008">
    <property type="protein sequence ID" value="AUZ95318.1"/>
    <property type="molecule type" value="Genomic_DNA"/>
</dbReference>
<organism evidence="1 2">
    <name type="scientific">Agrobacterium phage Atu_ph07</name>
    <dbReference type="NCBI Taxonomy" id="2024264"/>
    <lineage>
        <taxon>Viruses</taxon>
        <taxon>Duplodnaviria</taxon>
        <taxon>Heunggongvirae</taxon>
        <taxon>Uroviricota</taxon>
        <taxon>Caudoviricetes</taxon>
        <taxon>Polybotosvirus</taxon>
        <taxon>Polybotosvirus Atuph07</taxon>
    </lineage>
</organism>
<accession>A0A2L0V0K0</accession>
<reference evidence="1 2" key="1">
    <citation type="submission" date="2017-06" db="EMBL/GenBank/DDBJ databases">
        <authorList>
            <person name="Kim H.J."/>
            <person name="Triplett B.A."/>
        </authorList>
    </citation>
    <scope>NUCLEOTIDE SEQUENCE [LARGE SCALE GENOMIC DNA]</scope>
</reference>
<sequence length="41" mass="5261">MYIEYFGDSLYKEYSEILTPREVFRKLDCERINYRDFKNEW</sequence>
<proteinExistence type="predicted"/>
<dbReference type="KEGG" id="vg:40088562"/>
<evidence type="ECO:0000313" key="1">
    <source>
        <dbReference type="EMBL" id="AUZ95318.1"/>
    </source>
</evidence>
<keyword evidence="2" id="KW-1185">Reference proteome</keyword>
<evidence type="ECO:0000313" key="2">
    <source>
        <dbReference type="Proteomes" id="UP000223025"/>
    </source>
</evidence>
<dbReference type="RefSeq" id="YP_009612224.1">
    <property type="nucleotide sequence ID" value="NC_042013.1"/>
</dbReference>
<name>A0A2L0V0K0_9CAUD</name>